<name>A0AAP2DH62_9BACT</name>
<evidence type="ECO:0000313" key="2">
    <source>
        <dbReference type="Proteomes" id="UP001319200"/>
    </source>
</evidence>
<keyword evidence="2" id="KW-1185">Reference proteome</keyword>
<dbReference type="PANTHER" id="PTHR38479">
    <property type="entry name" value="LMO0824 PROTEIN"/>
    <property type="match status" value="1"/>
</dbReference>
<gene>
    <name evidence="1" type="ORF">KK083_04700</name>
</gene>
<organism evidence="1 2">
    <name type="scientific">Chryseosolibacter histidini</name>
    <dbReference type="NCBI Taxonomy" id="2782349"/>
    <lineage>
        <taxon>Bacteria</taxon>
        <taxon>Pseudomonadati</taxon>
        <taxon>Bacteroidota</taxon>
        <taxon>Cytophagia</taxon>
        <taxon>Cytophagales</taxon>
        <taxon>Chryseotaleaceae</taxon>
        <taxon>Chryseosolibacter</taxon>
    </lineage>
</organism>
<dbReference type="Pfam" id="PF06224">
    <property type="entry name" value="AlkZ-like"/>
    <property type="match status" value="1"/>
</dbReference>
<sequence>MKDIIRHRLYRQQLAKPEFATAGEVVSWLGAVQGQDYLGALWSIGQRMKKAVEADIEQAIADKSIIRTWPMRGTLHFVAPKDIRWMLKYLTPRVMTRAAGIYRQSGLENKDFTKSAKLFEKALEGGKQLTRDEMYDVLERNKISTGDTRGLHILGNLAQKGLICFGARKGKQQTFALLEEWVPPASVPDKDEALAELALRYFTSHGPATVADFMWWAGLTKADAVAALESVKHQLACETVEGEPYWLSPSAAAPRISASTAYLLPTYDEYGIAYKERSTIIDPLHYKKIGNFMTSSIVINGRIEGIWRRTVNKNKVVLETKSFTSFSPKQNSTIATAVKRYSKFIGMACTVQPLK</sequence>
<protein>
    <submittedName>
        <fullName evidence="1">Winged helix DNA-binding domain-containing protein</fullName>
    </submittedName>
</protein>
<evidence type="ECO:0000313" key="1">
    <source>
        <dbReference type="EMBL" id="MBT1696161.1"/>
    </source>
</evidence>
<dbReference type="InterPro" id="IPR009351">
    <property type="entry name" value="AlkZ-like"/>
</dbReference>
<dbReference type="EMBL" id="JAHESF010000003">
    <property type="protein sequence ID" value="MBT1696161.1"/>
    <property type="molecule type" value="Genomic_DNA"/>
</dbReference>
<dbReference type="Proteomes" id="UP001319200">
    <property type="component" value="Unassembled WGS sequence"/>
</dbReference>
<dbReference type="GO" id="GO:0003677">
    <property type="term" value="F:DNA binding"/>
    <property type="evidence" value="ECO:0007669"/>
    <property type="project" value="UniProtKB-KW"/>
</dbReference>
<dbReference type="RefSeq" id="WP_254161200.1">
    <property type="nucleotide sequence ID" value="NZ_JAHESF010000003.1"/>
</dbReference>
<dbReference type="AlphaFoldDB" id="A0AAP2DH62"/>
<reference evidence="1 2" key="1">
    <citation type="submission" date="2021-05" db="EMBL/GenBank/DDBJ databases">
        <title>A Polyphasic approach of four new species of the genus Ohtaekwangia: Ohtaekwangia histidinii sp. nov., Ohtaekwangia cretensis sp. nov., Ohtaekwangia indiensis sp. nov., Ohtaekwangia reichenbachii sp. nov. from diverse environment.</title>
        <authorList>
            <person name="Octaviana S."/>
        </authorList>
    </citation>
    <scope>NUCLEOTIDE SEQUENCE [LARGE SCALE GENOMIC DNA]</scope>
    <source>
        <strain evidence="1 2">PWU4</strain>
    </source>
</reference>
<accession>A0AAP2DH62</accession>
<comment type="caution">
    <text evidence="1">The sequence shown here is derived from an EMBL/GenBank/DDBJ whole genome shotgun (WGS) entry which is preliminary data.</text>
</comment>
<keyword evidence="1" id="KW-0238">DNA-binding</keyword>
<proteinExistence type="predicted"/>
<dbReference type="PANTHER" id="PTHR38479:SF2">
    <property type="entry name" value="WINGED HELIX DNA-BINDING DOMAIN-CONTAINING PROTEIN"/>
    <property type="match status" value="1"/>
</dbReference>